<dbReference type="Proteomes" id="UP000238982">
    <property type="component" value="Unassembled WGS sequence"/>
</dbReference>
<sequence>MLVRITLSLLLLYRMFQEMRFLPKRASVCAIRICRAGKTLVRDSILLPIPDKWRLRDIARFGKTF</sequence>
<name>A0A2S9MLF6_9BURK</name>
<dbReference type="AlphaFoldDB" id="A0A2S9MLF6"/>
<reference evidence="1 2" key="1">
    <citation type="submission" date="2018-03" db="EMBL/GenBank/DDBJ databases">
        <authorList>
            <person name="Keele B.F."/>
        </authorList>
    </citation>
    <scope>NUCLEOTIDE SEQUENCE [LARGE SCALE GENOMIC DNA]</scope>
    <source>
        <strain evidence="1 2">AU19729</strain>
    </source>
</reference>
<dbReference type="EMBL" id="PVGH01000067">
    <property type="protein sequence ID" value="PRF59394.1"/>
    <property type="molecule type" value="Genomic_DNA"/>
</dbReference>
<gene>
    <name evidence="1" type="ORF">C6Q15_17640</name>
</gene>
<organism evidence="1 2">
    <name type="scientific">Burkholderia multivorans</name>
    <dbReference type="NCBI Taxonomy" id="87883"/>
    <lineage>
        <taxon>Bacteria</taxon>
        <taxon>Pseudomonadati</taxon>
        <taxon>Pseudomonadota</taxon>
        <taxon>Betaproteobacteria</taxon>
        <taxon>Burkholderiales</taxon>
        <taxon>Burkholderiaceae</taxon>
        <taxon>Burkholderia</taxon>
        <taxon>Burkholderia cepacia complex</taxon>
    </lineage>
</organism>
<comment type="caution">
    <text evidence="1">The sequence shown here is derived from an EMBL/GenBank/DDBJ whole genome shotgun (WGS) entry which is preliminary data.</text>
</comment>
<evidence type="ECO:0000313" key="1">
    <source>
        <dbReference type="EMBL" id="PRF59394.1"/>
    </source>
</evidence>
<accession>A0A2S9MLF6</accession>
<proteinExistence type="predicted"/>
<evidence type="ECO:0000313" key="2">
    <source>
        <dbReference type="Proteomes" id="UP000238982"/>
    </source>
</evidence>
<protein>
    <submittedName>
        <fullName evidence="1">Uncharacterized protein</fullName>
    </submittedName>
</protein>